<accession>K6VPI7</accession>
<gene>
    <name evidence="2" type="ORF">GORHZ_040_00180</name>
</gene>
<dbReference type="Pfam" id="PF19583">
    <property type="entry name" value="ODP"/>
    <property type="match status" value="1"/>
</dbReference>
<dbReference type="RefSeq" id="WP_006330450.1">
    <property type="nucleotide sequence ID" value="NZ_BAHC01000040.1"/>
</dbReference>
<dbReference type="SUPFAM" id="SSF56281">
    <property type="entry name" value="Metallo-hydrolase/oxidoreductase"/>
    <property type="match status" value="1"/>
</dbReference>
<dbReference type="InterPro" id="IPR036866">
    <property type="entry name" value="RibonucZ/Hydroxyglut_hydro"/>
</dbReference>
<keyword evidence="3" id="KW-1185">Reference proteome</keyword>
<dbReference type="Gene3D" id="3.60.15.10">
    <property type="entry name" value="Ribonuclease Z/Hydroxyacylglutathione hydrolase-like"/>
    <property type="match status" value="1"/>
</dbReference>
<dbReference type="EMBL" id="BAHC01000040">
    <property type="protein sequence ID" value="GAB88785.1"/>
    <property type="molecule type" value="Genomic_DNA"/>
</dbReference>
<proteinExistence type="predicted"/>
<sequence length="267" mass="28870">MLTYQAAPGIDVISSHTAIPGLGFVPINAFVLHGAEPILVDAGAMVDRDEFMTTLRTVIDPGDLRWIWLTHPDFDHIGALSPLLSENPRIRVITTFLTVGIMGLFDPLPMDRVYLLNPGQHLEVGDRTLHAIKPPAFDNPATTGFLDSKTGGLFTSDCFGALLQGPPPESATDLAMSDLRDGQVTWATIDSPWLHTIESDVLARRLDDFRRIDAATVFSSHLPPAPGHMLRHLITSLQAVPGAQPFSAPDQAALEQLFAQNVSGNVG</sequence>
<dbReference type="Proteomes" id="UP000008363">
    <property type="component" value="Unassembled WGS sequence"/>
</dbReference>
<feature type="domain" description="Metallo-beta-lactamase" evidence="1">
    <location>
        <begin position="26"/>
        <end position="221"/>
    </location>
</feature>
<dbReference type="OrthoDB" id="3865988at2"/>
<dbReference type="AlphaFoldDB" id="K6VPI7"/>
<name>K6VPI7_9ACTN</name>
<comment type="caution">
    <text evidence="2">The sequence shown here is derived from an EMBL/GenBank/DDBJ whole genome shotgun (WGS) entry which is preliminary data.</text>
</comment>
<organism evidence="2 3">
    <name type="scientific">Gordonia rhizosphera NBRC 16068</name>
    <dbReference type="NCBI Taxonomy" id="1108045"/>
    <lineage>
        <taxon>Bacteria</taxon>
        <taxon>Bacillati</taxon>
        <taxon>Actinomycetota</taxon>
        <taxon>Actinomycetes</taxon>
        <taxon>Mycobacteriales</taxon>
        <taxon>Gordoniaceae</taxon>
        <taxon>Gordonia</taxon>
    </lineage>
</organism>
<dbReference type="eggNOG" id="COG0426">
    <property type="taxonomic scope" value="Bacteria"/>
</dbReference>
<dbReference type="InterPro" id="IPR001279">
    <property type="entry name" value="Metallo-B-lactamas"/>
</dbReference>
<evidence type="ECO:0000313" key="2">
    <source>
        <dbReference type="EMBL" id="GAB88785.1"/>
    </source>
</evidence>
<dbReference type="InterPro" id="IPR045761">
    <property type="entry name" value="ODP_dom"/>
</dbReference>
<evidence type="ECO:0000259" key="1">
    <source>
        <dbReference type="SMART" id="SM00849"/>
    </source>
</evidence>
<dbReference type="STRING" id="1108045.GORHZ_040_00180"/>
<reference evidence="2 3" key="1">
    <citation type="submission" date="2012-08" db="EMBL/GenBank/DDBJ databases">
        <title>Whole genome shotgun sequence of Gordonia rhizosphera NBRC 16068.</title>
        <authorList>
            <person name="Takarada H."/>
            <person name="Isaki S."/>
            <person name="Hosoyama A."/>
            <person name="Tsuchikane K."/>
            <person name="Katsumata H."/>
            <person name="Baba S."/>
            <person name="Ohji S."/>
            <person name="Yamazaki S."/>
            <person name="Fujita N."/>
        </authorList>
    </citation>
    <scope>NUCLEOTIDE SEQUENCE [LARGE SCALE GENOMIC DNA]</scope>
    <source>
        <strain evidence="2 3">NBRC 16068</strain>
    </source>
</reference>
<dbReference type="PANTHER" id="PTHR43717:SF1">
    <property type="entry name" value="ANAEROBIC NITRIC OXIDE REDUCTASE FLAVORUBREDOXIN"/>
    <property type="match status" value="1"/>
</dbReference>
<dbReference type="PANTHER" id="PTHR43717">
    <property type="entry name" value="ANAEROBIC NITRIC OXIDE REDUCTASE FLAVORUBREDOXIN"/>
    <property type="match status" value="1"/>
</dbReference>
<dbReference type="SMART" id="SM00849">
    <property type="entry name" value="Lactamase_B"/>
    <property type="match status" value="1"/>
</dbReference>
<evidence type="ECO:0000313" key="3">
    <source>
        <dbReference type="Proteomes" id="UP000008363"/>
    </source>
</evidence>
<protein>
    <recommendedName>
        <fullName evidence="1">Metallo-beta-lactamase domain-containing protein</fullName>
    </recommendedName>
</protein>